<evidence type="ECO:0000313" key="4">
    <source>
        <dbReference type="EMBL" id="QSO45697.1"/>
    </source>
</evidence>
<dbReference type="InterPro" id="IPR011990">
    <property type="entry name" value="TPR-like_helical_dom_sf"/>
</dbReference>
<dbReference type="SMART" id="SM00028">
    <property type="entry name" value="TPR"/>
    <property type="match status" value="6"/>
</dbReference>
<feature type="repeat" description="TPR" evidence="3">
    <location>
        <begin position="240"/>
        <end position="273"/>
    </location>
</feature>
<dbReference type="RefSeq" id="WP_206655066.1">
    <property type="nucleotide sequence ID" value="NZ_CP071182.1"/>
</dbReference>
<name>A0A9X7VVH9_9BACL</name>
<gene>
    <name evidence="4" type="ORF">JZ786_14170</name>
</gene>
<dbReference type="PROSITE" id="PS50005">
    <property type="entry name" value="TPR"/>
    <property type="match status" value="1"/>
</dbReference>
<dbReference type="PANTHER" id="PTHR45586:SF1">
    <property type="entry name" value="LIPOPOLYSACCHARIDE ASSEMBLY PROTEIN B"/>
    <property type="match status" value="1"/>
</dbReference>
<dbReference type="Gene3D" id="1.25.40.10">
    <property type="entry name" value="Tetratricopeptide repeat domain"/>
    <property type="match status" value="3"/>
</dbReference>
<evidence type="ECO:0000256" key="3">
    <source>
        <dbReference type="PROSITE-ProRule" id="PRU00339"/>
    </source>
</evidence>
<dbReference type="PANTHER" id="PTHR45586">
    <property type="entry name" value="TPR REPEAT-CONTAINING PROTEIN PA4667"/>
    <property type="match status" value="1"/>
</dbReference>
<dbReference type="EMBL" id="CP071182">
    <property type="protein sequence ID" value="QSO45697.1"/>
    <property type="molecule type" value="Genomic_DNA"/>
</dbReference>
<organism evidence="4 5">
    <name type="scientific">Alicyclobacillus mengziensis</name>
    <dbReference type="NCBI Taxonomy" id="2931921"/>
    <lineage>
        <taxon>Bacteria</taxon>
        <taxon>Bacillati</taxon>
        <taxon>Bacillota</taxon>
        <taxon>Bacilli</taxon>
        <taxon>Bacillales</taxon>
        <taxon>Alicyclobacillaceae</taxon>
        <taxon>Alicyclobacillus</taxon>
    </lineage>
</organism>
<dbReference type="SUPFAM" id="SSF48452">
    <property type="entry name" value="TPR-like"/>
    <property type="match status" value="2"/>
</dbReference>
<dbReference type="KEGG" id="afx:JZ786_14170"/>
<evidence type="ECO:0000256" key="1">
    <source>
        <dbReference type="ARBA" id="ARBA00022737"/>
    </source>
</evidence>
<dbReference type="Pfam" id="PF13432">
    <property type="entry name" value="TPR_16"/>
    <property type="match status" value="1"/>
</dbReference>
<dbReference type="InterPro" id="IPR019734">
    <property type="entry name" value="TPR_rpt"/>
</dbReference>
<sequence length="525" mass="59526">MFYAAFTQLFRAVDRVRMQLETADPELRPFLAQELRGLRELSEQYMDYWMELEEQILELMETYQLQHDSPVASVATPNPDTDDLSPVAKSASRIEYGFETGMPKSDEVFQLSVDSLDMDAPDYDIAKAVFSWPDEATAKFRRGLAYYDLFMFEPARVALEEVLTQVDSMIVHLYLAAVLAVKGQSAKARVHLQTVFERSNEEAVITAGLEVEAQLLLQDGDIQKACRTYQAITERMPEYLDAWFNLGLCQAKLGNYKKAEEAFTRVMRDEPRDIEACLLLSSVQQYSRSLETADQTCRFALDLSPGHPGLRLQQSRLLYQMGHIERSLEVALRLADEDLHDQRILAWSVWLLLQTRQSQTAIARLKRFLSLHPNDPAVLLQLGVAYLLCEDTKSAEPVLWAALPSSRDKSMLWLALGKVSASKGAYLEAQKRFLRAVRDTRTPVRRLALYQYALSLQGMERFEEAERYLHAAFVAGPPSAVILSALADNALQLGRTEEAKKRRTQARNLAVTLQGTDNGQKQDDI</sequence>
<dbReference type="AlphaFoldDB" id="A0A9X7VVH9"/>
<reference evidence="4 5" key="1">
    <citation type="submission" date="2021-02" db="EMBL/GenBank/DDBJ databases">
        <title>Alicyclobacillus curvatus sp. nov. and Alicyclobacillus mengziensis sp. nov., two acidophilic bacteria isolated from acid mine drainage.</title>
        <authorList>
            <person name="Huang Y."/>
        </authorList>
    </citation>
    <scope>NUCLEOTIDE SEQUENCE [LARGE SCALE GENOMIC DNA]</scope>
    <source>
        <strain evidence="4 5">S30H14</strain>
    </source>
</reference>
<proteinExistence type="predicted"/>
<dbReference type="Proteomes" id="UP000663505">
    <property type="component" value="Chromosome"/>
</dbReference>
<keyword evidence="2 3" id="KW-0802">TPR repeat</keyword>
<keyword evidence="1" id="KW-0677">Repeat</keyword>
<accession>A0A9X7VVH9</accession>
<dbReference type="PROSITE" id="PS50293">
    <property type="entry name" value="TPR_REGION"/>
    <property type="match status" value="1"/>
</dbReference>
<evidence type="ECO:0000256" key="2">
    <source>
        <dbReference type="ARBA" id="ARBA00022803"/>
    </source>
</evidence>
<protein>
    <submittedName>
        <fullName evidence="4">Tetratricopeptide repeat protein</fullName>
    </submittedName>
</protein>
<dbReference type="InterPro" id="IPR051012">
    <property type="entry name" value="CellSynth/LPSAsmb/PSIAsmb"/>
</dbReference>
<keyword evidence="5" id="KW-1185">Reference proteome</keyword>
<evidence type="ECO:0000313" key="5">
    <source>
        <dbReference type="Proteomes" id="UP000663505"/>
    </source>
</evidence>